<dbReference type="GO" id="GO:0004114">
    <property type="term" value="F:3',5'-cyclic-nucleotide phosphodiesterase activity"/>
    <property type="evidence" value="ECO:0007669"/>
    <property type="project" value="InterPro"/>
</dbReference>
<comment type="caution">
    <text evidence="5">The sequence shown here is derived from an EMBL/GenBank/DDBJ whole genome shotgun (WGS) entry which is preliminary data.</text>
</comment>
<organism evidence="5 6">
    <name type="scientific">Meloidogyne enterolobii</name>
    <name type="common">Root-knot nematode worm</name>
    <name type="synonym">Meloidogyne mayaguensis</name>
    <dbReference type="NCBI Taxonomy" id="390850"/>
    <lineage>
        <taxon>Eukaryota</taxon>
        <taxon>Metazoa</taxon>
        <taxon>Ecdysozoa</taxon>
        <taxon>Nematoda</taxon>
        <taxon>Chromadorea</taxon>
        <taxon>Rhabditida</taxon>
        <taxon>Tylenchina</taxon>
        <taxon>Tylenchomorpha</taxon>
        <taxon>Tylenchoidea</taxon>
        <taxon>Meloidogynidae</taxon>
        <taxon>Meloidogyninae</taxon>
        <taxon>Meloidogyne</taxon>
    </lineage>
</organism>
<evidence type="ECO:0000256" key="1">
    <source>
        <dbReference type="ARBA" id="ARBA00022723"/>
    </source>
</evidence>
<reference evidence="5 6" key="1">
    <citation type="submission" date="2020-08" db="EMBL/GenBank/DDBJ databases">
        <authorList>
            <person name="Koutsovoulos G."/>
            <person name="Danchin GJ E."/>
        </authorList>
    </citation>
    <scope>NUCLEOTIDE SEQUENCE [LARGE SCALE GENOMIC DNA]</scope>
</reference>
<dbReference type="Pfam" id="PF00233">
    <property type="entry name" value="PDEase_I"/>
    <property type="match status" value="1"/>
</dbReference>
<evidence type="ECO:0000313" key="5">
    <source>
        <dbReference type="EMBL" id="CAD2128908.1"/>
    </source>
</evidence>
<dbReference type="GO" id="GO:0007165">
    <property type="term" value="P:signal transduction"/>
    <property type="evidence" value="ECO:0007669"/>
    <property type="project" value="InterPro"/>
</dbReference>
<feature type="binding site" evidence="3">
    <location>
        <position position="5"/>
    </location>
    <ligand>
        <name>Zn(2+)</name>
        <dbReference type="ChEBI" id="CHEBI:29105"/>
        <label>1</label>
    </ligand>
</feature>
<dbReference type="SUPFAM" id="SSF109604">
    <property type="entry name" value="HD-domain/PDEase-like"/>
    <property type="match status" value="1"/>
</dbReference>
<evidence type="ECO:0000256" key="2">
    <source>
        <dbReference type="ARBA" id="ARBA00022801"/>
    </source>
</evidence>
<dbReference type="GO" id="GO:0046872">
    <property type="term" value="F:metal ion binding"/>
    <property type="evidence" value="ECO:0007669"/>
    <property type="project" value="UniProtKB-KW"/>
</dbReference>
<dbReference type="InterPro" id="IPR036971">
    <property type="entry name" value="PDEase_catalytic_dom_sf"/>
</dbReference>
<gene>
    <name evidence="5" type="ORF">MENT_LOCUS2434</name>
</gene>
<accession>A0A6V7TS09</accession>
<dbReference type="InterPro" id="IPR002073">
    <property type="entry name" value="PDEase_catalytic_dom"/>
</dbReference>
<dbReference type="PRINTS" id="PR00387">
    <property type="entry name" value="PDIESTERASE1"/>
</dbReference>
<dbReference type="AlphaFoldDB" id="A0A6V7TS09"/>
<feature type="domain" description="PDEase" evidence="4">
    <location>
        <begin position="1"/>
        <end position="100"/>
    </location>
</feature>
<dbReference type="PROSITE" id="PS51845">
    <property type="entry name" value="PDEASE_I_2"/>
    <property type="match status" value="1"/>
</dbReference>
<dbReference type="InterPro" id="IPR023088">
    <property type="entry name" value="PDEase"/>
</dbReference>
<dbReference type="EMBL" id="CAJEWN010000007">
    <property type="protein sequence ID" value="CAD2128908.1"/>
    <property type="molecule type" value="Genomic_DNA"/>
</dbReference>
<dbReference type="Proteomes" id="UP000580250">
    <property type="component" value="Unassembled WGS sequence"/>
</dbReference>
<dbReference type="Gene3D" id="1.10.1300.10">
    <property type="entry name" value="3'5'-cyclic nucleotide phosphodiesterase, catalytic domain"/>
    <property type="match status" value="1"/>
</dbReference>
<proteinExistence type="predicted"/>
<evidence type="ECO:0000256" key="3">
    <source>
        <dbReference type="PIRSR" id="PIRSR623088-3"/>
    </source>
</evidence>
<name>A0A6V7TS09_MELEN</name>
<protein>
    <recommendedName>
        <fullName evidence="4">PDEase domain-containing protein</fullName>
    </recommendedName>
</protein>
<evidence type="ECO:0000259" key="4">
    <source>
        <dbReference type="PROSITE" id="PS51845"/>
    </source>
</evidence>
<dbReference type="OrthoDB" id="295473at2759"/>
<dbReference type="PANTHER" id="PTHR11347">
    <property type="entry name" value="CYCLIC NUCLEOTIDE PHOSPHODIESTERASE"/>
    <property type="match status" value="1"/>
</dbReference>
<keyword evidence="1 3" id="KW-0479">Metal-binding</keyword>
<keyword evidence="2" id="KW-0378">Hydrolase</keyword>
<sequence length="131" mass="15230">MTACDLIATAKPWQVQTETVKVIFEEFYEQGDAERMNGREPIAMMDRMRAHELPQMQVGFMRGICIPCYELLADVIPEAEKLRERSKCNANKWEEMSEEQKRVRNNEVINTELTRKMAEEEEEETALGNGD</sequence>
<evidence type="ECO:0000313" key="6">
    <source>
        <dbReference type="Proteomes" id="UP000580250"/>
    </source>
</evidence>